<name>A0A9Q9B0Y1_9PEZI</name>
<keyword evidence="2" id="KW-1185">Reference proteome</keyword>
<accession>A0A9Q9B0Y1</accession>
<evidence type="ECO:0000313" key="1">
    <source>
        <dbReference type="EMBL" id="USW55588.1"/>
    </source>
</evidence>
<dbReference type="AlphaFoldDB" id="A0A9Q9B0Y1"/>
<sequence length="505" mass="53818">MLINIIRGSRVGPRLTNQATVSIVKRQGNSTFSTTTARCAVAAKPATPSKLDSADADMWKAYANKMKSAYFPNMDTNSEAFYVAPIGRIGIPSGPGIAAEITNKGVYDCADPMPSLTSGVFGSSVDSFSQRSQLYLGAVRLNRNPDKGALYRLQQAKAKVDKLVSSKTELEKSARAAFGEDEDKGTTTFKQWVPQNFPNLQSLYQELQAASSTVASLTAQVEGPGADQLNRYKTNVYNALDLTTSYSGLNMPVVDLPADKMGDGTLPEGAAKIFRPTYSISSTYADTVENWIGQAGSQDHVDASITYDLASAKSSKWSDVGISEWSAGANAGYGFFQARFTVNGKEVVEQISASQAGSELSVKVSATGIASFEVKPGAWAVPGMEKSYPVLESQNAATFGAAGRVTDVVMGYKVGMSISMSTKTKERVHELTSKAISSGGSVSIFGFRLPFGGAGAGSFSHKTELDQMFVDKDKFGMNIPGLDVNYPVLLGVKATKVPEIKARRV</sequence>
<gene>
    <name evidence="1" type="ORF">Slin15195_G089070</name>
</gene>
<proteinExistence type="predicted"/>
<evidence type="ECO:0000313" key="2">
    <source>
        <dbReference type="Proteomes" id="UP001056384"/>
    </source>
</evidence>
<dbReference type="EMBL" id="CP099424">
    <property type="protein sequence ID" value="USW55588.1"/>
    <property type="molecule type" value="Genomic_DNA"/>
</dbReference>
<reference evidence="1" key="1">
    <citation type="submission" date="2022-06" db="EMBL/GenBank/DDBJ databases">
        <title>Complete genome sequences of two strains of the flax pathogen Septoria linicola.</title>
        <authorList>
            <person name="Lapalu N."/>
            <person name="Simon A."/>
            <person name="Demenou B."/>
            <person name="Paumier D."/>
            <person name="Guillot M.-P."/>
            <person name="Gout L."/>
            <person name="Valade R."/>
        </authorList>
    </citation>
    <scope>NUCLEOTIDE SEQUENCE</scope>
    <source>
        <strain evidence="1">SE15195</strain>
    </source>
</reference>
<organism evidence="1 2">
    <name type="scientific">Septoria linicola</name>
    <dbReference type="NCBI Taxonomy" id="215465"/>
    <lineage>
        <taxon>Eukaryota</taxon>
        <taxon>Fungi</taxon>
        <taxon>Dikarya</taxon>
        <taxon>Ascomycota</taxon>
        <taxon>Pezizomycotina</taxon>
        <taxon>Dothideomycetes</taxon>
        <taxon>Dothideomycetidae</taxon>
        <taxon>Mycosphaerellales</taxon>
        <taxon>Mycosphaerellaceae</taxon>
        <taxon>Septoria</taxon>
    </lineage>
</organism>
<protein>
    <submittedName>
        <fullName evidence="1">Uncharacterized protein</fullName>
    </submittedName>
</protein>
<dbReference type="Proteomes" id="UP001056384">
    <property type="component" value="Chromosome 7"/>
</dbReference>